<dbReference type="PANTHER" id="PTHR38041:SF2">
    <property type="entry name" value="SECRETED CHORISMATE MUTASE"/>
    <property type="match status" value="1"/>
</dbReference>
<dbReference type="Pfam" id="PF01817">
    <property type="entry name" value="CM_2"/>
    <property type="match status" value="1"/>
</dbReference>
<dbReference type="SMART" id="SM00830">
    <property type="entry name" value="CM_2"/>
    <property type="match status" value="1"/>
</dbReference>
<dbReference type="Gene3D" id="1.20.59.10">
    <property type="entry name" value="Chorismate mutase"/>
    <property type="match status" value="1"/>
</dbReference>
<dbReference type="PIRSF" id="PIRSF026640">
    <property type="entry name" value="Peripl_chor_mut"/>
    <property type="match status" value="1"/>
</dbReference>
<organism evidence="7 8">
    <name type="scientific">Streptomyces resistomycificus</name>
    <dbReference type="NCBI Taxonomy" id="67356"/>
    <lineage>
        <taxon>Bacteria</taxon>
        <taxon>Bacillati</taxon>
        <taxon>Actinomycetota</taxon>
        <taxon>Actinomycetes</taxon>
        <taxon>Kitasatosporales</taxon>
        <taxon>Streptomycetaceae</taxon>
        <taxon>Streptomyces</taxon>
        <taxon>Streptomyces aurantiacus group</taxon>
    </lineage>
</organism>
<dbReference type="STRING" id="67356.AQJ84_37630"/>
<keyword evidence="3 5" id="KW-0732">Signal</keyword>
<dbReference type="GO" id="GO:0004106">
    <property type="term" value="F:chorismate mutase activity"/>
    <property type="evidence" value="ECO:0007669"/>
    <property type="project" value="UniProtKB-EC"/>
</dbReference>
<gene>
    <name evidence="7" type="ORF">ADK37_37905</name>
</gene>
<dbReference type="PANTHER" id="PTHR38041">
    <property type="entry name" value="CHORISMATE MUTASE"/>
    <property type="match status" value="1"/>
</dbReference>
<evidence type="ECO:0000256" key="2">
    <source>
        <dbReference type="ARBA" id="ARBA00012404"/>
    </source>
</evidence>
<dbReference type="UniPathway" id="UPA00120">
    <property type="reaction ID" value="UER00203"/>
</dbReference>
<dbReference type="eggNOG" id="COG1605">
    <property type="taxonomic scope" value="Bacteria"/>
</dbReference>
<protein>
    <recommendedName>
        <fullName evidence="2">chorismate mutase</fullName>
        <ecNumber evidence="2">5.4.99.5</ecNumber>
    </recommendedName>
</protein>
<dbReference type="InterPro" id="IPR036979">
    <property type="entry name" value="CM_dom_sf"/>
</dbReference>
<sequence>MRPQRLRSVLVAVCATAAVTLAGAPAAVAAPTPTPVPAFASVPASASARANSLVPLTDLFAERLLLADKVAAAKYGTDKPIDDPERERQILDDVSARAVALGLDPEAVSAVFRDQIEANKLVQRGLYARWDAHPEQRPTERPDLVKEVRPQLDRITTQVLAELRETSALRAGRSCAPRLTVAAARSAYGHELDLLHLEGLARALPSVCAGR</sequence>
<dbReference type="NCBIfam" id="NF006741">
    <property type="entry name" value="PRK09269.1"/>
    <property type="match status" value="1"/>
</dbReference>
<dbReference type="PROSITE" id="PS51168">
    <property type="entry name" value="CHORISMATE_MUT_2"/>
    <property type="match status" value="1"/>
</dbReference>
<dbReference type="AlphaFoldDB" id="A0A0L8KSZ5"/>
<evidence type="ECO:0000313" key="8">
    <source>
        <dbReference type="Proteomes" id="UP000037251"/>
    </source>
</evidence>
<evidence type="ECO:0000256" key="1">
    <source>
        <dbReference type="ARBA" id="ARBA00004817"/>
    </source>
</evidence>
<dbReference type="NCBIfam" id="TIGR01806">
    <property type="entry name" value="CM_mono2"/>
    <property type="match status" value="1"/>
</dbReference>
<dbReference type="InterPro" id="IPR002701">
    <property type="entry name" value="CM_II_prokaryot"/>
</dbReference>
<feature type="chain" id="PRO_5011858538" description="chorismate mutase" evidence="5">
    <location>
        <begin position="30"/>
        <end position="211"/>
    </location>
</feature>
<feature type="domain" description="Chorismate mutase" evidence="6">
    <location>
        <begin position="33"/>
        <end position="127"/>
    </location>
</feature>
<keyword evidence="4" id="KW-0413">Isomerase</keyword>
<evidence type="ECO:0000256" key="4">
    <source>
        <dbReference type="ARBA" id="ARBA00023235"/>
    </source>
</evidence>
<name>A0A0L8KSZ5_9ACTN</name>
<reference evidence="8" key="1">
    <citation type="submission" date="2015-07" db="EMBL/GenBank/DDBJ databases">
        <authorList>
            <person name="Ju K.-S."/>
            <person name="Doroghazi J.R."/>
            <person name="Metcalf W.W."/>
        </authorList>
    </citation>
    <scope>NUCLEOTIDE SEQUENCE [LARGE SCALE GENOMIC DNA]</scope>
    <source>
        <strain evidence="8">NRRL 2290</strain>
    </source>
</reference>
<dbReference type="GO" id="GO:0009697">
    <property type="term" value="P:salicylic acid biosynthetic process"/>
    <property type="evidence" value="ECO:0007669"/>
    <property type="project" value="TreeGrafter"/>
</dbReference>
<comment type="pathway">
    <text evidence="1">Metabolic intermediate biosynthesis; prephenate biosynthesis; prephenate from chorismate: step 1/1.</text>
</comment>
<dbReference type="Proteomes" id="UP000037251">
    <property type="component" value="Unassembled WGS sequence"/>
</dbReference>
<accession>A0A0L8KSZ5</accession>
<evidence type="ECO:0000256" key="3">
    <source>
        <dbReference type="ARBA" id="ARBA00022729"/>
    </source>
</evidence>
<dbReference type="InterPro" id="IPR051331">
    <property type="entry name" value="Chorismate_mutase-related"/>
</dbReference>
<evidence type="ECO:0000313" key="7">
    <source>
        <dbReference type="EMBL" id="KOG29071.1"/>
    </source>
</evidence>
<evidence type="ECO:0000256" key="5">
    <source>
        <dbReference type="SAM" id="SignalP"/>
    </source>
</evidence>
<feature type="signal peptide" evidence="5">
    <location>
        <begin position="1"/>
        <end position="29"/>
    </location>
</feature>
<comment type="caution">
    <text evidence="7">The sequence shown here is derived from an EMBL/GenBank/DDBJ whole genome shotgun (WGS) entry which is preliminary data.</text>
</comment>
<proteinExistence type="predicted"/>
<dbReference type="SUPFAM" id="SSF48600">
    <property type="entry name" value="Chorismate mutase II"/>
    <property type="match status" value="1"/>
</dbReference>
<keyword evidence="8" id="KW-1185">Reference proteome</keyword>
<evidence type="ECO:0000259" key="6">
    <source>
        <dbReference type="PROSITE" id="PS51168"/>
    </source>
</evidence>
<dbReference type="RefSeq" id="WP_030044200.1">
    <property type="nucleotide sequence ID" value="NZ_KL575643.1"/>
</dbReference>
<dbReference type="InterPro" id="IPR008240">
    <property type="entry name" value="Chorismate_mutase_periplasmic"/>
</dbReference>
<dbReference type="EC" id="5.4.99.5" evidence="2"/>
<dbReference type="GO" id="GO:0046417">
    <property type="term" value="P:chorismate metabolic process"/>
    <property type="evidence" value="ECO:0007669"/>
    <property type="project" value="InterPro"/>
</dbReference>
<dbReference type="EMBL" id="LGUS01000224">
    <property type="protein sequence ID" value="KOG29071.1"/>
    <property type="molecule type" value="Genomic_DNA"/>
</dbReference>
<dbReference type="InterPro" id="IPR036263">
    <property type="entry name" value="Chorismate_II_sf"/>
</dbReference>
<dbReference type="PATRIC" id="fig|67356.5.peg.8108"/>